<dbReference type="EMBL" id="FWZX01000002">
    <property type="protein sequence ID" value="SME97537.1"/>
    <property type="molecule type" value="Genomic_DNA"/>
</dbReference>
<evidence type="ECO:0000313" key="7">
    <source>
        <dbReference type="EMBL" id="SME97537.1"/>
    </source>
</evidence>
<gene>
    <name evidence="7" type="ORF">SAMN05428998_10282</name>
</gene>
<evidence type="ECO:0000256" key="3">
    <source>
        <dbReference type="ARBA" id="ARBA00022827"/>
    </source>
</evidence>
<evidence type="ECO:0000256" key="2">
    <source>
        <dbReference type="ARBA" id="ARBA00022630"/>
    </source>
</evidence>
<dbReference type="Gene3D" id="3.30.9.10">
    <property type="entry name" value="D-Amino Acid Oxidase, subunit A, domain 2"/>
    <property type="match status" value="1"/>
</dbReference>
<dbReference type="STRING" id="560819.SAMN05428998_10282"/>
<evidence type="ECO:0000256" key="5">
    <source>
        <dbReference type="ARBA" id="ARBA00037941"/>
    </source>
</evidence>
<dbReference type="RefSeq" id="WP_085121163.1">
    <property type="nucleotide sequence ID" value="NZ_FWZX01000002.1"/>
</dbReference>
<evidence type="ECO:0000313" key="8">
    <source>
        <dbReference type="Proteomes" id="UP000192917"/>
    </source>
</evidence>
<dbReference type="AlphaFoldDB" id="A0A1Y6B963"/>
<keyword evidence="2" id="KW-0285">Flavoprotein</keyword>
<organism evidence="7 8">
    <name type="scientific">Tistlia consotensis USBA 355</name>
    <dbReference type="NCBI Taxonomy" id="560819"/>
    <lineage>
        <taxon>Bacteria</taxon>
        <taxon>Pseudomonadati</taxon>
        <taxon>Pseudomonadota</taxon>
        <taxon>Alphaproteobacteria</taxon>
        <taxon>Rhodospirillales</taxon>
        <taxon>Rhodovibrionaceae</taxon>
        <taxon>Tistlia</taxon>
    </lineage>
</organism>
<protein>
    <submittedName>
        <fullName evidence="7">L-2-hydroxyglutarate oxidase LhgO</fullName>
    </submittedName>
</protein>
<dbReference type="SUPFAM" id="SSF51905">
    <property type="entry name" value="FAD/NAD(P)-binding domain"/>
    <property type="match status" value="1"/>
</dbReference>
<name>A0A1Y6B963_9PROT</name>
<dbReference type="Pfam" id="PF01266">
    <property type="entry name" value="DAO"/>
    <property type="match status" value="1"/>
</dbReference>
<keyword evidence="4" id="KW-0560">Oxidoreductase</keyword>
<evidence type="ECO:0000256" key="4">
    <source>
        <dbReference type="ARBA" id="ARBA00023002"/>
    </source>
</evidence>
<dbReference type="PANTHER" id="PTHR43104">
    <property type="entry name" value="L-2-HYDROXYGLUTARATE DEHYDROGENASE, MITOCHONDRIAL"/>
    <property type="match status" value="1"/>
</dbReference>
<proteinExistence type="inferred from homology"/>
<dbReference type="GO" id="GO:0047545">
    <property type="term" value="F:(S)-2-hydroxyglutarate dehydrogenase activity"/>
    <property type="evidence" value="ECO:0007669"/>
    <property type="project" value="TreeGrafter"/>
</dbReference>
<dbReference type="Gene3D" id="3.50.50.60">
    <property type="entry name" value="FAD/NAD(P)-binding domain"/>
    <property type="match status" value="1"/>
</dbReference>
<reference evidence="7 8" key="1">
    <citation type="submission" date="2017-04" db="EMBL/GenBank/DDBJ databases">
        <authorList>
            <person name="Afonso C.L."/>
            <person name="Miller P.J."/>
            <person name="Scott M.A."/>
            <person name="Spackman E."/>
            <person name="Goraichik I."/>
            <person name="Dimitrov K.M."/>
            <person name="Suarez D.L."/>
            <person name="Swayne D.E."/>
        </authorList>
    </citation>
    <scope>NUCLEOTIDE SEQUENCE [LARGE SCALE GENOMIC DNA]</scope>
    <source>
        <strain evidence="7 8">USBA 355</strain>
    </source>
</reference>
<keyword evidence="3" id="KW-0274">FAD</keyword>
<comment type="similarity">
    <text evidence="5">Belongs to the L2HGDH family.</text>
</comment>
<evidence type="ECO:0000259" key="6">
    <source>
        <dbReference type="Pfam" id="PF01266"/>
    </source>
</evidence>
<keyword evidence="8" id="KW-1185">Reference proteome</keyword>
<feature type="domain" description="FAD dependent oxidoreductase" evidence="6">
    <location>
        <begin position="7"/>
        <end position="368"/>
    </location>
</feature>
<evidence type="ECO:0000256" key="1">
    <source>
        <dbReference type="ARBA" id="ARBA00001974"/>
    </source>
</evidence>
<comment type="cofactor">
    <cofactor evidence="1">
        <name>FAD</name>
        <dbReference type="ChEBI" id="CHEBI:57692"/>
    </cofactor>
</comment>
<accession>A0A1Y6B963</accession>
<dbReference type="InterPro" id="IPR006076">
    <property type="entry name" value="FAD-dep_OxRdtase"/>
</dbReference>
<sequence>MSVEQIDAVVIGAGVVGLACARALALSGREVIVLEAAGAIGTGTSSRNSEVIHAGIYYPAGSLKARACVSGKRALYAYCASHGVEHRRCGKLIVATDESQLPGLKELSEKAAANGVDDLTYMTPREAAVLEPAVRCVGALFSPSTGILDSHGLMLAYQGDAEAAGAMLAFDAPVLGGAVLGGAAGIRLEVGGAAPMELEARTVVNSAGLGASAVAASLSGLPAATIPRTWYAKGNYYTLAGRSPFGRLIYPMPEKAGLGVHVTVDLGGQARFGPDVEWVDSPDDYDVDPRRAEAFYDAVRRYWPELPDGALLPGYAGMRPKLQAPGEPAADFLVQGSASHGVPGLVNLYGIESPGLTASLALAGLVLERLAEGASAAA</sequence>
<dbReference type="Proteomes" id="UP000192917">
    <property type="component" value="Unassembled WGS sequence"/>
</dbReference>
<dbReference type="InterPro" id="IPR036188">
    <property type="entry name" value="FAD/NAD-bd_sf"/>
</dbReference>
<dbReference type="PANTHER" id="PTHR43104:SF4">
    <property type="entry name" value="L-2-HYDROXYGLUTARATE DEHYDROGENASE, MITOCHONDRIAL"/>
    <property type="match status" value="1"/>
</dbReference>